<dbReference type="PANTHER" id="PTHR11001:SF2">
    <property type="entry name" value="MITOCHONDRIAL FISSION PROCESS PROTEIN 1"/>
    <property type="match status" value="1"/>
</dbReference>
<dbReference type="InParanoid" id="A0A0D2U382"/>
<evidence type="ECO:0000256" key="3">
    <source>
        <dbReference type="ARBA" id="ARBA00029631"/>
    </source>
</evidence>
<feature type="region of interest" description="Disordered" evidence="4">
    <location>
        <begin position="116"/>
        <end position="137"/>
    </location>
</feature>
<reference evidence="7" key="1">
    <citation type="submission" date="2011-02" db="EMBL/GenBank/DDBJ databases">
        <title>The Genome Sequence of Capsaspora owczarzaki ATCC 30864.</title>
        <authorList>
            <person name="Russ C."/>
            <person name="Cuomo C."/>
            <person name="Burger G."/>
            <person name="Gray M.W."/>
            <person name="Holland P.W.H."/>
            <person name="King N."/>
            <person name="Lang F.B.F."/>
            <person name="Roger A.J."/>
            <person name="Ruiz-Trillo I."/>
            <person name="Young S.K."/>
            <person name="Zeng Q."/>
            <person name="Gargeya S."/>
            <person name="Alvarado L."/>
            <person name="Berlin A."/>
            <person name="Chapman S.B."/>
            <person name="Chen Z."/>
            <person name="Freedman E."/>
            <person name="Gellesch M."/>
            <person name="Goldberg J."/>
            <person name="Griggs A."/>
            <person name="Gujja S."/>
            <person name="Heilman E."/>
            <person name="Heiman D."/>
            <person name="Howarth C."/>
            <person name="Mehta T."/>
            <person name="Neiman D."/>
            <person name="Pearson M."/>
            <person name="Roberts A."/>
            <person name="Saif S."/>
            <person name="Shea T."/>
            <person name="Shenoy N."/>
            <person name="Sisk P."/>
            <person name="Stolte C."/>
            <person name="Sykes S."/>
            <person name="White J."/>
            <person name="Yandava C."/>
            <person name="Haas B."/>
            <person name="Nusbaum C."/>
            <person name="Birren B."/>
        </authorList>
    </citation>
    <scope>NUCLEOTIDE SEQUENCE</scope>
    <source>
        <strain evidence="7">ATCC 30864</strain>
    </source>
</reference>
<accession>A0A0D2U382</accession>
<feature type="transmembrane region" description="Helical" evidence="5">
    <location>
        <begin position="370"/>
        <end position="390"/>
    </location>
</feature>
<feature type="region of interest" description="Disordered" evidence="4">
    <location>
        <begin position="1"/>
        <end position="47"/>
    </location>
</feature>
<feature type="region of interest" description="Disordered" evidence="4">
    <location>
        <begin position="297"/>
        <end position="337"/>
    </location>
</feature>
<dbReference type="Proteomes" id="UP000008743">
    <property type="component" value="Unassembled WGS sequence"/>
</dbReference>
<comment type="similarity">
    <text evidence="1">Belongs to the MTFP1 family.</text>
</comment>
<organism evidence="6 7">
    <name type="scientific">Capsaspora owczarzaki (strain ATCC 30864)</name>
    <dbReference type="NCBI Taxonomy" id="595528"/>
    <lineage>
        <taxon>Eukaryota</taxon>
        <taxon>Filasterea</taxon>
        <taxon>Capsaspora</taxon>
    </lineage>
</organism>
<keyword evidence="5" id="KW-0812">Transmembrane</keyword>
<feature type="compositionally biased region" description="Low complexity" evidence="4">
    <location>
        <begin position="323"/>
        <end position="337"/>
    </location>
</feature>
<dbReference type="RefSeq" id="XP_004365917.2">
    <property type="nucleotide sequence ID" value="XM_004365860.2"/>
</dbReference>
<evidence type="ECO:0000313" key="7">
    <source>
        <dbReference type="Proteomes" id="UP000008743"/>
    </source>
</evidence>
<evidence type="ECO:0000256" key="5">
    <source>
        <dbReference type="SAM" id="Phobius"/>
    </source>
</evidence>
<gene>
    <name evidence="6" type="ORF">CAOG_001046</name>
</gene>
<feature type="compositionally biased region" description="Polar residues" evidence="4">
    <location>
        <begin position="33"/>
        <end position="46"/>
    </location>
</feature>
<dbReference type="AlphaFoldDB" id="A0A0D2U382"/>
<dbReference type="PANTHER" id="PTHR11001">
    <property type="entry name" value="MITOCHONDRIAL FISSION PROCESS PROTEIN 1"/>
    <property type="match status" value="1"/>
</dbReference>
<dbReference type="GO" id="GO:0005739">
    <property type="term" value="C:mitochondrion"/>
    <property type="evidence" value="ECO:0007669"/>
    <property type="project" value="TreeGrafter"/>
</dbReference>
<sequence>MPAQRWTSAELYDGDDDDDEDAEEQPVVRNGVQPATKSTSNTTQGNPPVLVSRIQALFVLRRFDSAMDECRRALIQLTRATTSGADSVHTPPARSQATTTTVTTTTAAAAAAAANGGRGLAGSGSGSDSRSGSLAAPVGNHSAQCSPTCECLPFAEVYCMLATRTHQTSTLLPFFESVYGRPDDGSGVFDSVCCHLPPRVVIAVATALKVENDSPAAKSLLELYLVGADFSRWGLDGAHQDQYERLVELYTLHVLAPAGLLTQATAFLESNTALNDERRQEKALAAQLAIELQRSSTAAQSHPSGAESSVAMPSLTNGDRSASRTQQPPAQPQQSSILAPLRATQPAATASGLHQTLSVFRHLLRSPVGLVRTAAMGLALLCLISILLVLRRRGWTGRTLLWPLLWLWLLNMATQTVPAIPANQSSSNKPVDLFRNTHVRYLGYANELGEAFRAFIPVQLVRASYVAAFGYGLADATHKSLAGYARQSPASHTAAIKAATAGVPGLSSISPTGIQAIESFVDTALWQTAATVLIPGFTINRTCALTSFLLARYAPTVGEGMRKAMTTVVGLGVIPLIIHPIDSFVDQTMDKTYRAWVKEHLFGEKP</sequence>
<feature type="compositionally biased region" description="Low complexity" evidence="4">
    <location>
        <begin position="126"/>
        <end position="136"/>
    </location>
</feature>
<feature type="compositionally biased region" description="Acidic residues" evidence="4">
    <location>
        <begin position="12"/>
        <end position="24"/>
    </location>
</feature>
<dbReference type="GO" id="GO:0000266">
    <property type="term" value="P:mitochondrial fission"/>
    <property type="evidence" value="ECO:0007669"/>
    <property type="project" value="TreeGrafter"/>
</dbReference>
<feature type="compositionally biased region" description="Polar residues" evidence="4">
    <location>
        <begin position="297"/>
        <end position="307"/>
    </location>
</feature>
<evidence type="ECO:0000313" key="6">
    <source>
        <dbReference type="EMBL" id="KJE89611.1"/>
    </source>
</evidence>
<dbReference type="InterPro" id="IPR019560">
    <property type="entry name" value="Mitochondrial_18_kDa_protein"/>
</dbReference>
<feature type="compositionally biased region" description="Gly residues" evidence="4">
    <location>
        <begin position="116"/>
        <end position="125"/>
    </location>
</feature>
<feature type="region of interest" description="Disordered" evidence="4">
    <location>
        <begin position="81"/>
        <end position="102"/>
    </location>
</feature>
<evidence type="ECO:0000256" key="4">
    <source>
        <dbReference type="SAM" id="MobiDB-lite"/>
    </source>
</evidence>
<proteinExistence type="inferred from homology"/>
<keyword evidence="7" id="KW-1185">Reference proteome</keyword>
<feature type="compositionally biased region" description="Low complexity" evidence="4">
    <location>
        <begin position="93"/>
        <end position="102"/>
    </location>
</feature>
<dbReference type="eggNOG" id="KOG3945">
    <property type="taxonomic scope" value="Eukaryota"/>
</dbReference>
<dbReference type="Pfam" id="PF10558">
    <property type="entry name" value="MTP18"/>
    <property type="match status" value="1"/>
</dbReference>
<keyword evidence="5" id="KW-0472">Membrane</keyword>
<evidence type="ECO:0000256" key="1">
    <source>
        <dbReference type="ARBA" id="ARBA00009224"/>
    </source>
</evidence>
<evidence type="ECO:0000256" key="2">
    <source>
        <dbReference type="ARBA" id="ARBA00017835"/>
    </source>
</evidence>
<dbReference type="OrthoDB" id="424969at2759"/>
<dbReference type="EMBL" id="KE346360">
    <property type="protein sequence ID" value="KJE89611.1"/>
    <property type="molecule type" value="Genomic_DNA"/>
</dbReference>
<protein>
    <recommendedName>
        <fullName evidence="2">Mitochondrial fission process protein 1</fullName>
    </recommendedName>
    <alternativeName>
        <fullName evidence="3">Mitochondrial 18 kDa protein</fullName>
    </alternativeName>
</protein>
<name>A0A0D2U382_CAPO3</name>
<keyword evidence="5" id="KW-1133">Transmembrane helix</keyword>